<organism evidence="1 2">
    <name type="scientific">Vermiconidia calcicola</name>
    <dbReference type="NCBI Taxonomy" id="1690605"/>
    <lineage>
        <taxon>Eukaryota</taxon>
        <taxon>Fungi</taxon>
        <taxon>Dikarya</taxon>
        <taxon>Ascomycota</taxon>
        <taxon>Pezizomycotina</taxon>
        <taxon>Dothideomycetes</taxon>
        <taxon>Dothideomycetidae</taxon>
        <taxon>Mycosphaerellales</taxon>
        <taxon>Extremaceae</taxon>
        <taxon>Vermiconidia</taxon>
    </lineage>
</organism>
<name>A0ACC3MI86_9PEZI</name>
<evidence type="ECO:0000313" key="1">
    <source>
        <dbReference type="EMBL" id="KAK3691525.1"/>
    </source>
</evidence>
<sequence>MATQRRKLRVGLCGAGLGGLAAAIAIARAGCDVTILEAASELGEIGAGIQMTPNVSRLLIKWGVSEIIGDDLVQCNYINMRRTDGKVIQRTELYPKVVREYGFPWWMVHRHHLHCGLAEGARRHGVHIVTGARVAKIEFEQSPVKVTTEKGKEYEFDLLIGSDGLKSVVRRTLFPHVQPRAATNNAAYRAVLPYEEVWQKVPESREFGNAIDVWSIEKGYVITYPISAGRDWNAVFSHYRDNPVTDVEEDVDMKEVREYFKDVDPRLKKIIDIIPSTKRWPLLITGPLESWSNPQKNVVLMGDAAHSMHNHLAQGAATSMEDGAFLGRVLQEVVRGVLTLEEAVHLYEKTRMPRAWIKQQTSFAMGAMYMAPKPMDAYRDAASAASVEKTVEQQEILNLQTSSKQVTTPDANELSWNLWGAPDTVRSIFSYDAEGDADHAVLVYLSEKTPWDINTGMSEGVERKYTGWFLPEEHIGRITRAKGAKL</sequence>
<dbReference type="Proteomes" id="UP001281147">
    <property type="component" value="Unassembled WGS sequence"/>
</dbReference>
<gene>
    <name evidence="1" type="ORF">LTR37_018602</name>
</gene>
<accession>A0ACC3MI86</accession>
<protein>
    <submittedName>
        <fullName evidence="1">Uncharacterized protein</fullName>
    </submittedName>
</protein>
<keyword evidence="2" id="KW-1185">Reference proteome</keyword>
<proteinExistence type="predicted"/>
<reference evidence="1" key="1">
    <citation type="submission" date="2023-07" db="EMBL/GenBank/DDBJ databases">
        <title>Black Yeasts Isolated from many extreme environments.</title>
        <authorList>
            <person name="Coleine C."/>
            <person name="Stajich J.E."/>
            <person name="Selbmann L."/>
        </authorList>
    </citation>
    <scope>NUCLEOTIDE SEQUENCE</scope>
    <source>
        <strain evidence="1">CCFEE 5714</strain>
    </source>
</reference>
<comment type="caution">
    <text evidence="1">The sequence shown here is derived from an EMBL/GenBank/DDBJ whole genome shotgun (WGS) entry which is preliminary data.</text>
</comment>
<dbReference type="EMBL" id="JAUTXU010000264">
    <property type="protein sequence ID" value="KAK3691525.1"/>
    <property type="molecule type" value="Genomic_DNA"/>
</dbReference>
<evidence type="ECO:0000313" key="2">
    <source>
        <dbReference type="Proteomes" id="UP001281147"/>
    </source>
</evidence>